<evidence type="ECO:0000256" key="2">
    <source>
        <dbReference type="ARBA" id="ARBA00022475"/>
    </source>
</evidence>
<evidence type="ECO:0000256" key="6">
    <source>
        <dbReference type="SAM" id="Phobius"/>
    </source>
</evidence>
<dbReference type="PANTHER" id="PTHR30572">
    <property type="entry name" value="MEMBRANE COMPONENT OF TRANSPORTER-RELATED"/>
    <property type="match status" value="1"/>
</dbReference>
<dbReference type="Proteomes" id="UP001172082">
    <property type="component" value="Unassembled WGS sequence"/>
</dbReference>
<feature type="transmembrane region" description="Helical" evidence="6">
    <location>
        <begin position="21"/>
        <end position="41"/>
    </location>
</feature>
<sequence length="821" mass="92891">MLKNYLKIAFRNLLKDKVFSLINIFGLSVGMASFLLILQYVQFEKSYDKFLTNAENIYRVSLDQYRNNELSMTSAENYPGVGPAFKQEFPEVIDYARLYNMGYKNNVVITYEDAPNGPIQFKHRRFLYADSSFLSMLGYPMHLGDAATSLTEPFSAVISETYANKYFGDTNPIGKTLRLRDDDYNDETCKVTGVFKDLPANTHLKFDVLFSYKTLFNRGDWAPGRYDQSWQRKDMYTYIQVRPGTDPQQLEAKFPTVVTKYNPGLAEQNRRDELHLQSLTNIHLHSNLAEEAEPNGDARAVYFLGIIAIFILIIAWVNYINLSTARAMERANEVGLRKAMGAFKDQLIWQFLSESAIINFFAILLTLLLMILVLPIFNQLAGLSLPFSSLFSGWFVALIPLLWIVGTLLSGIYPAFVLSSFLPASVLKGKLRNSGSGILLRRILVIFQFMASVFLIAGTFIVYQQLNFMRNQDIGVNIDRVLVVERPGVSSRDRDAFTANVDAFRDELLKEPSIKAVSASVTIPGKKREYKVGVKRYGHSDDELVTLRFNSMDYQFMDVFEMKVVAGRGFSEDFVNDPDTSVIIAESSARMLGFEKPEDAVGQTLTIRGFNWHPIVAGVVNDYHQESLKKSKDPMIFYCTLYGGEFYSMKVNTGNLQKTIDHARASWEKAFPGNPFEYFFLDDYFNAQYENDQKFGNLFAVFAVIAIIVGCLGLFGLSAFTAHQRTKEIGIRKVLGSSVIGIMVLLSKDFAKLVLLACLIGLPLLYISMNKWLQGFATRIDINWFLLIASGIIVLIIALITVSYQTFRAAVVNPSKSLKYE</sequence>
<feature type="domain" description="MacB-like periplasmic core" evidence="8">
    <location>
        <begin position="20"/>
        <end position="254"/>
    </location>
</feature>
<reference evidence="9" key="1">
    <citation type="submission" date="2023-06" db="EMBL/GenBank/DDBJ databases">
        <title>Genomic of Parafulvivirga corallium.</title>
        <authorList>
            <person name="Wang G."/>
        </authorList>
    </citation>
    <scope>NUCLEOTIDE SEQUENCE</scope>
    <source>
        <strain evidence="9">BMA10</strain>
    </source>
</reference>
<feature type="transmembrane region" description="Helical" evidence="6">
    <location>
        <begin position="753"/>
        <end position="773"/>
    </location>
</feature>
<dbReference type="RefSeq" id="WP_346753028.1">
    <property type="nucleotide sequence ID" value="NZ_JAUJEA010000006.1"/>
</dbReference>
<feature type="domain" description="ABC3 transporter permease C-terminal" evidence="7">
    <location>
        <begin position="701"/>
        <end position="810"/>
    </location>
</feature>
<feature type="transmembrane region" description="Helical" evidence="6">
    <location>
        <begin position="443"/>
        <end position="463"/>
    </location>
</feature>
<feature type="transmembrane region" description="Helical" evidence="6">
    <location>
        <begin position="300"/>
        <end position="320"/>
    </location>
</feature>
<dbReference type="InterPro" id="IPR025857">
    <property type="entry name" value="MacB_PCD"/>
</dbReference>
<proteinExistence type="predicted"/>
<keyword evidence="5 6" id="KW-0472">Membrane</keyword>
<dbReference type="InterPro" id="IPR050250">
    <property type="entry name" value="Macrolide_Exporter_MacB"/>
</dbReference>
<organism evidence="9 10">
    <name type="scientific">Splendidivirga corallicola</name>
    <dbReference type="NCBI Taxonomy" id="3051826"/>
    <lineage>
        <taxon>Bacteria</taxon>
        <taxon>Pseudomonadati</taxon>
        <taxon>Bacteroidota</taxon>
        <taxon>Cytophagia</taxon>
        <taxon>Cytophagales</taxon>
        <taxon>Splendidivirgaceae</taxon>
        <taxon>Splendidivirga</taxon>
    </lineage>
</organism>
<evidence type="ECO:0000313" key="9">
    <source>
        <dbReference type="EMBL" id="MDN5203004.1"/>
    </source>
</evidence>
<evidence type="ECO:0000259" key="7">
    <source>
        <dbReference type="Pfam" id="PF02687"/>
    </source>
</evidence>
<feature type="transmembrane region" description="Helical" evidence="6">
    <location>
        <begin position="397"/>
        <end position="422"/>
    </location>
</feature>
<feature type="transmembrane region" description="Helical" evidence="6">
    <location>
        <begin position="785"/>
        <end position="807"/>
    </location>
</feature>
<name>A0ABT8KQI5_9BACT</name>
<feature type="transmembrane region" description="Helical" evidence="6">
    <location>
        <begin position="729"/>
        <end position="747"/>
    </location>
</feature>
<protein>
    <submittedName>
        <fullName evidence="9">ABC transporter permease</fullName>
    </submittedName>
</protein>
<feature type="transmembrane region" description="Helical" evidence="6">
    <location>
        <begin position="695"/>
        <end position="717"/>
    </location>
</feature>
<dbReference type="EMBL" id="JAUJEA010000006">
    <property type="protein sequence ID" value="MDN5203004.1"/>
    <property type="molecule type" value="Genomic_DNA"/>
</dbReference>
<keyword evidence="4 6" id="KW-1133">Transmembrane helix</keyword>
<dbReference type="InterPro" id="IPR003838">
    <property type="entry name" value="ABC3_permease_C"/>
</dbReference>
<evidence type="ECO:0000313" key="10">
    <source>
        <dbReference type="Proteomes" id="UP001172082"/>
    </source>
</evidence>
<feature type="transmembrane region" description="Helical" evidence="6">
    <location>
        <begin position="356"/>
        <end position="377"/>
    </location>
</feature>
<keyword evidence="2" id="KW-1003">Cell membrane</keyword>
<feature type="domain" description="MacB-like periplasmic core" evidence="8">
    <location>
        <begin position="452"/>
        <end position="636"/>
    </location>
</feature>
<evidence type="ECO:0000256" key="5">
    <source>
        <dbReference type="ARBA" id="ARBA00023136"/>
    </source>
</evidence>
<evidence type="ECO:0000259" key="8">
    <source>
        <dbReference type="Pfam" id="PF12704"/>
    </source>
</evidence>
<evidence type="ECO:0000256" key="3">
    <source>
        <dbReference type="ARBA" id="ARBA00022692"/>
    </source>
</evidence>
<keyword evidence="10" id="KW-1185">Reference proteome</keyword>
<evidence type="ECO:0000256" key="4">
    <source>
        <dbReference type="ARBA" id="ARBA00022989"/>
    </source>
</evidence>
<dbReference type="PANTHER" id="PTHR30572:SF18">
    <property type="entry name" value="ABC-TYPE MACROLIDE FAMILY EXPORT SYSTEM PERMEASE COMPONENT 2"/>
    <property type="match status" value="1"/>
</dbReference>
<dbReference type="Pfam" id="PF02687">
    <property type="entry name" value="FtsX"/>
    <property type="match status" value="2"/>
</dbReference>
<accession>A0ABT8KQI5</accession>
<gene>
    <name evidence="9" type="ORF">QQ008_16560</name>
</gene>
<feature type="domain" description="ABC3 transporter permease C-terminal" evidence="7">
    <location>
        <begin position="306"/>
        <end position="419"/>
    </location>
</feature>
<dbReference type="Pfam" id="PF12704">
    <property type="entry name" value="MacB_PCD"/>
    <property type="match status" value="2"/>
</dbReference>
<comment type="subcellular location">
    <subcellularLocation>
        <location evidence="1">Cell membrane</location>
        <topology evidence="1">Multi-pass membrane protein</topology>
    </subcellularLocation>
</comment>
<keyword evidence="3 6" id="KW-0812">Transmembrane</keyword>
<comment type="caution">
    <text evidence="9">The sequence shown here is derived from an EMBL/GenBank/DDBJ whole genome shotgun (WGS) entry which is preliminary data.</text>
</comment>
<evidence type="ECO:0000256" key="1">
    <source>
        <dbReference type="ARBA" id="ARBA00004651"/>
    </source>
</evidence>